<dbReference type="GO" id="GO:0015074">
    <property type="term" value="P:DNA integration"/>
    <property type="evidence" value="ECO:0007669"/>
    <property type="project" value="InterPro"/>
</dbReference>
<organism evidence="3 4">
    <name type="scientific">Brevibacterium aurantiacum</name>
    <dbReference type="NCBI Taxonomy" id="273384"/>
    <lineage>
        <taxon>Bacteria</taxon>
        <taxon>Bacillati</taxon>
        <taxon>Actinomycetota</taxon>
        <taxon>Actinomycetes</taxon>
        <taxon>Micrococcales</taxon>
        <taxon>Brevibacteriaceae</taxon>
        <taxon>Brevibacterium</taxon>
    </lineage>
</organism>
<dbReference type="InterPro" id="IPR012337">
    <property type="entry name" value="RNaseH-like_sf"/>
</dbReference>
<dbReference type="Proteomes" id="UP000297736">
    <property type="component" value="Unassembled WGS sequence"/>
</dbReference>
<dbReference type="EMBL" id="RHFF01000015">
    <property type="protein sequence ID" value="TGD37559.1"/>
    <property type="molecule type" value="Genomic_DNA"/>
</dbReference>
<sequence length="671" mass="75255">MDDVLDLNVGNSLWLDGQRWKVTELQADSVLLSSGTVIRKTNINSLIGRATNIEPRSDEQIPDSLEFSATDRALLDALSESQHTTLTERARVVESLLQAGIGDKQAKERHKKAAQSLGIGVSTLYRLKKRYKERGPAGLVDTRLVRHARDQVTHEWDRICSDVLATYRDASNPTISTVISKTNRAYVAANPDAKTPSRSVAYVRVKQLDKGQYTFGAAKQRRSVAGRPKGVLSRLQSDRPGQYIVLDTNSLDVFALEPVSCRWVNVELTVGIDLNTRIITGLTLRPVAAQSVDVASVLYQTVTPQSWGRSPESPVGPYLGLPENVSATEGSKSSHELLPDSIIVDHGKAYLSRHVLSVCDRLGINVQPARPIQPTDKAVVERFFRTLRQSLLEHLPAYKGPDVYSRGKDVEKSAFLFVSELEQIIREWVGIYHDTPHSSLRDPHVPDIKLTPNQMFERGISQSGTLRLPTNDDIVMEFLEVEWRQIHHYGVEVNGRRYDGIGITPYRGRRSAYTGNHAGKWPIYVDRDDVRWVHFKDPADGTWHRLEWEHAHYLNAPFSSEAADYTRRLSITDNTFHDPQTAILTLLKDWHENAVTDRRAKNLAKKVSATTSSTAGTDDPEIDPRDRASTPGIIDLLTHTKTKTKSNVHDDLDVFDNDDGPEDEGFEVFDE</sequence>
<gene>
    <name evidence="3" type="ORF">EB834_14710</name>
</gene>
<proteinExistence type="predicted"/>
<dbReference type="AlphaFoldDB" id="A0A4Z0KI91"/>
<dbReference type="GO" id="GO:0003676">
    <property type="term" value="F:nucleic acid binding"/>
    <property type="evidence" value="ECO:0007669"/>
    <property type="project" value="InterPro"/>
</dbReference>
<evidence type="ECO:0000256" key="1">
    <source>
        <dbReference type="SAM" id="MobiDB-lite"/>
    </source>
</evidence>
<dbReference type="SUPFAM" id="SSF53098">
    <property type="entry name" value="Ribonuclease H-like"/>
    <property type="match status" value="1"/>
</dbReference>
<accession>A0A4Z0KI91</accession>
<protein>
    <submittedName>
        <fullName evidence="3">Transposase</fullName>
    </submittedName>
</protein>
<dbReference type="InterPro" id="IPR036397">
    <property type="entry name" value="RNaseH_sf"/>
</dbReference>
<dbReference type="RefSeq" id="WP_135448047.1">
    <property type="nucleotide sequence ID" value="NZ_RHFF01000015.1"/>
</dbReference>
<name>A0A4Z0KI91_BREAU</name>
<comment type="caution">
    <text evidence="3">The sequence shown here is derived from an EMBL/GenBank/DDBJ whole genome shotgun (WGS) entry which is preliminary data.</text>
</comment>
<evidence type="ECO:0000259" key="2">
    <source>
        <dbReference type="PROSITE" id="PS50994"/>
    </source>
</evidence>
<evidence type="ECO:0000313" key="4">
    <source>
        <dbReference type="Proteomes" id="UP000297736"/>
    </source>
</evidence>
<dbReference type="Pfam" id="PF13384">
    <property type="entry name" value="HTH_23"/>
    <property type="match status" value="1"/>
</dbReference>
<reference evidence="3 4" key="1">
    <citation type="submission" date="2018-10" db="EMBL/GenBank/DDBJ databases">
        <title>Brevibacterium genomes from Austrain hard cheese rinds.</title>
        <authorList>
            <person name="Anast J.M."/>
            <person name="Dzieciol M."/>
            <person name="Schultz D.L."/>
            <person name="Mann E."/>
            <person name="Wagner M."/>
            <person name="Schmitz-Esser S."/>
        </authorList>
    </citation>
    <scope>NUCLEOTIDE SEQUENCE [LARGE SCALE GENOMIC DNA]</scope>
    <source>
        <strain evidence="3 4">L261</strain>
    </source>
</reference>
<evidence type="ECO:0000313" key="3">
    <source>
        <dbReference type="EMBL" id="TGD37559.1"/>
    </source>
</evidence>
<feature type="domain" description="Integrase catalytic" evidence="2">
    <location>
        <begin position="236"/>
        <end position="460"/>
    </location>
</feature>
<dbReference type="Gene3D" id="3.30.420.10">
    <property type="entry name" value="Ribonuclease H-like superfamily/Ribonuclease H"/>
    <property type="match status" value="1"/>
</dbReference>
<dbReference type="PROSITE" id="PS50994">
    <property type="entry name" value="INTEGRASE"/>
    <property type="match status" value="1"/>
</dbReference>
<dbReference type="InterPro" id="IPR001584">
    <property type="entry name" value="Integrase_cat-core"/>
</dbReference>
<feature type="compositionally biased region" description="Acidic residues" evidence="1">
    <location>
        <begin position="653"/>
        <end position="671"/>
    </location>
</feature>
<feature type="region of interest" description="Disordered" evidence="1">
    <location>
        <begin position="605"/>
        <end position="632"/>
    </location>
</feature>
<feature type="region of interest" description="Disordered" evidence="1">
    <location>
        <begin position="649"/>
        <end position="671"/>
    </location>
</feature>